<dbReference type="Proteomes" id="UP000249915">
    <property type="component" value="Unassembled WGS sequence"/>
</dbReference>
<keyword evidence="2" id="KW-0732">Signal</keyword>
<dbReference type="Pfam" id="PF24837">
    <property type="entry name" value="AMIN-like"/>
    <property type="match status" value="1"/>
</dbReference>
<protein>
    <recommendedName>
        <fullName evidence="3">AMIN-like domain-containing protein</fullName>
    </recommendedName>
</protein>
<dbReference type="AlphaFoldDB" id="A0A2V4APZ6"/>
<sequence>MRAVSALTLAVALAFTAACGDGRQGGSVTGDTTAPRATTSGGTTTAEATPTGRGPVTPTETETETRTRTEVPARPGSCAVTEDWTLRPDVRQGSSRQPVNQVRIGRHDCFDRMVFDLRGAAPTGFEVRYVPVVHAQGSGKPLPVVGGATLKVIVRSPAQGYGSDAPLLAETGERFYTKQQLAEWRTLRAIRFAGSFEGQSSYAVGVRAKLPMRAFTLLDEQRGVRQVVVDVAHTA</sequence>
<organism evidence="4 5">
    <name type="scientific">Prauserella muralis</name>
    <dbReference type="NCBI Taxonomy" id="588067"/>
    <lineage>
        <taxon>Bacteria</taxon>
        <taxon>Bacillati</taxon>
        <taxon>Actinomycetota</taxon>
        <taxon>Actinomycetes</taxon>
        <taxon>Pseudonocardiales</taxon>
        <taxon>Pseudonocardiaceae</taxon>
        <taxon>Prauserella</taxon>
    </lineage>
</organism>
<comment type="caution">
    <text evidence="4">The sequence shown here is derived from an EMBL/GenBank/DDBJ whole genome shotgun (WGS) entry which is preliminary data.</text>
</comment>
<reference evidence="4 5" key="1">
    <citation type="submission" date="2016-07" db="EMBL/GenBank/DDBJ databases">
        <title>Draft genome sequence of Prauserella muralis DSM 45305, isolated from a mould-covered wall in an indoor environment.</title>
        <authorList>
            <person name="Ruckert C."/>
            <person name="Albersmeier A."/>
            <person name="Jiang C.-L."/>
            <person name="Jiang Y."/>
            <person name="Kalinowski J."/>
            <person name="Schneider O."/>
            <person name="Winkler A."/>
            <person name="Zotchev S.B."/>
        </authorList>
    </citation>
    <scope>NUCLEOTIDE SEQUENCE [LARGE SCALE GENOMIC DNA]</scope>
    <source>
        <strain evidence="4 5">DSM 45305</strain>
    </source>
</reference>
<name>A0A2V4APZ6_9PSEU</name>
<gene>
    <name evidence="4" type="ORF">BAY60_22830</name>
</gene>
<evidence type="ECO:0000313" key="5">
    <source>
        <dbReference type="Proteomes" id="UP000249915"/>
    </source>
</evidence>
<dbReference type="OrthoDB" id="3393679at2"/>
<dbReference type="PROSITE" id="PS51257">
    <property type="entry name" value="PROKAR_LIPOPROTEIN"/>
    <property type="match status" value="1"/>
</dbReference>
<feature type="domain" description="AMIN-like" evidence="3">
    <location>
        <begin position="98"/>
        <end position="233"/>
    </location>
</feature>
<accession>A0A2V4APZ6</accession>
<evidence type="ECO:0000256" key="1">
    <source>
        <dbReference type="SAM" id="MobiDB-lite"/>
    </source>
</evidence>
<evidence type="ECO:0000256" key="2">
    <source>
        <dbReference type="SAM" id="SignalP"/>
    </source>
</evidence>
<feature type="compositionally biased region" description="Low complexity" evidence="1">
    <location>
        <begin position="32"/>
        <end position="60"/>
    </location>
</feature>
<dbReference type="InterPro" id="IPR056303">
    <property type="entry name" value="AMIN-like"/>
</dbReference>
<proteinExistence type="predicted"/>
<feature type="region of interest" description="Disordered" evidence="1">
    <location>
        <begin position="20"/>
        <end position="75"/>
    </location>
</feature>
<dbReference type="RefSeq" id="WP_112283257.1">
    <property type="nucleotide sequence ID" value="NZ_MASW01000005.1"/>
</dbReference>
<feature type="chain" id="PRO_5043343853" description="AMIN-like domain-containing protein" evidence="2">
    <location>
        <begin position="21"/>
        <end position="235"/>
    </location>
</feature>
<dbReference type="EMBL" id="MASW01000005">
    <property type="protein sequence ID" value="PXY22657.1"/>
    <property type="molecule type" value="Genomic_DNA"/>
</dbReference>
<feature type="signal peptide" evidence="2">
    <location>
        <begin position="1"/>
        <end position="20"/>
    </location>
</feature>
<keyword evidence="5" id="KW-1185">Reference proteome</keyword>
<evidence type="ECO:0000313" key="4">
    <source>
        <dbReference type="EMBL" id="PXY22657.1"/>
    </source>
</evidence>
<evidence type="ECO:0000259" key="3">
    <source>
        <dbReference type="Pfam" id="PF24837"/>
    </source>
</evidence>